<evidence type="ECO:0000313" key="2">
    <source>
        <dbReference type="WBParaSite" id="L893_g26379.t1"/>
    </source>
</evidence>
<dbReference type="InterPro" id="IPR012877">
    <property type="entry name" value="Dhs-27"/>
</dbReference>
<sequence length="169" mass="19476">MATVAEDIGLPPVLSHGDLWANNVLWKKNPDGSISNELAAIIDWQAIHEGSMTNDLARFVVLCVDGEVRREHEFEVLEYFYEIMVKLMKEDGREVDFTYEQVEKAYKVNCIAQTMQLLIMGPFMYQDKDWSPEEVPIKKAQLEKILLRSQFAMEDALSYMDEVPVEKLA</sequence>
<protein>
    <submittedName>
        <fullName evidence="2">CHK domain-containing protein</fullName>
    </submittedName>
</protein>
<accession>A0A1I7ZH56</accession>
<evidence type="ECO:0000313" key="1">
    <source>
        <dbReference type="Proteomes" id="UP000095287"/>
    </source>
</evidence>
<dbReference type="SUPFAM" id="SSF56112">
    <property type="entry name" value="Protein kinase-like (PK-like)"/>
    <property type="match status" value="1"/>
</dbReference>
<dbReference type="InterPro" id="IPR011009">
    <property type="entry name" value="Kinase-like_dom_sf"/>
</dbReference>
<reference evidence="2" key="1">
    <citation type="submission" date="2016-11" db="UniProtKB">
        <authorList>
            <consortium name="WormBaseParasite"/>
        </authorList>
    </citation>
    <scope>IDENTIFICATION</scope>
</reference>
<dbReference type="AlphaFoldDB" id="A0A1I7ZH56"/>
<dbReference type="WBParaSite" id="L893_g26379.t1">
    <property type="protein sequence ID" value="L893_g26379.t1"/>
    <property type="gene ID" value="L893_g26379"/>
</dbReference>
<keyword evidence="1" id="KW-1185">Reference proteome</keyword>
<dbReference type="PANTHER" id="PTHR23020:SF41">
    <property type="entry name" value="AMINOGLYCOSIDE PHOSPHOTRANSFERASE DOMAIN-CONTAINING PROTEIN"/>
    <property type="match status" value="1"/>
</dbReference>
<dbReference type="Gene3D" id="3.90.1200.10">
    <property type="match status" value="1"/>
</dbReference>
<dbReference type="Pfam" id="PF07914">
    <property type="entry name" value="DUF1679"/>
    <property type="match status" value="1"/>
</dbReference>
<organism evidence="1 2">
    <name type="scientific">Steinernema glaseri</name>
    <dbReference type="NCBI Taxonomy" id="37863"/>
    <lineage>
        <taxon>Eukaryota</taxon>
        <taxon>Metazoa</taxon>
        <taxon>Ecdysozoa</taxon>
        <taxon>Nematoda</taxon>
        <taxon>Chromadorea</taxon>
        <taxon>Rhabditida</taxon>
        <taxon>Tylenchina</taxon>
        <taxon>Panagrolaimomorpha</taxon>
        <taxon>Strongyloidoidea</taxon>
        <taxon>Steinernematidae</taxon>
        <taxon>Steinernema</taxon>
    </lineage>
</organism>
<dbReference type="InterPro" id="IPR052961">
    <property type="entry name" value="Oxido-Kinase-like_Enzymes"/>
</dbReference>
<proteinExistence type="predicted"/>
<name>A0A1I7ZH56_9BILA</name>
<dbReference type="PANTHER" id="PTHR23020">
    <property type="entry name" value="UNCHARACTERIZED NUCLEAR HORMONE RECEPTOR-RELATED"/>
    <property type="match status" value="1"/>
</dbReference>
<dbReference type="Proteomes" id="UP000095287">
    <property type="component" value="Unplaced"/>
</dbReference>